<keyword evidence="8" id="KW-0119">Carbohydrate metabolism</keyword>
<proteinExistence type="predicted"/>
<evidence type="ECO:0000259" key="9">
    <source>
        <dbReference type="Pfam" id="PF00294"/>
    </source>
</evidence>
<dbReference type="InterPro" id="IPR029056">
    <property type="entry name" value="Ribokinase-like"/>
</dbReference>
<keyword evidence="6" id="KW-0460">Magnesium</keyword>
<evidence type="ECO:0000256" key="2">
    <source>
        <dbReference type="ARBA" id="ARBA00022723"/>
    </source>
</evidence>
<evidence type="ECO:0000256" key="3">
    <source>
        <dbReference type="ARBA" id="ARBA00022741"/>
    </source>
</evidence>
<dbReference type="GO" id="GO:0004747">
    <property type="term" value="F:ribokinase activity"/>
    <property type="evidence" value="ECO:0007669"/>
    <property type="project" value="InterPro"/>
</dbReference>
<evidence type="ECO:0000256" key="6">
    <source>
        <dbReference type="ARBA" id="ARBA00022842"/>
    </source>
</evidence>
<name>X1MRD2_9ZZZZ</name>
<dbReference type="InterPro" id="IPR002139">
    <property type="entry name" value="Ribo/fructo_kinase"/>
</dbReference>
<keyword evidence="3" id="KW-0547">Nucleotide-binding</keyword>
<gene>
    <name evidence="10" type="ORF">S06H3_13984</name>
</gene>
<dbReference type="CDD" id="cd01174">
    <property type="entry name" value="ribokinase"/>
    <property type="match status" value="1"/>
</dbReference>
<keyword evidence="1" id="KW-0808">Transferase</keyword>
<dbReference type="PRINTS" id="PR00990">
    <property type="entry name" value="RIBOKINASE"/>
</dbReference>
<sequence>MLSRLKAEGIDTSHIFIDPNEASGVALIMIDSNGENMIGVAPGANFRLTPNEIRIKSNIIKNAGAIVVQMEISIATIDTIFRIASQGNAIKILNPAPLKPIPLDTLKKIDIIVPNEGELLRLHSFSIQKELSGSNNEKIKQASKSFTKLGVKTIITTLGKKGALIYYGDKDKFEIIPALKVQAVDTVGAGDCFNGCLASALSKGKTISEAAKFATAAASIAVTRKGAQKSMPYYEEIIKKIKN</sequence>
<evidence type="ECO:0000256" key="1">
    <source>
        <dbReference type="ARBA" id="ARBA00022679"/>
    </source>
</evidence>
<dbReference type="EMBL" id="BARV01006834">
    <property type="protein sequence ID" value="GAI17250.1"/>
    <property type="molecule type" value="Genomic_DNA"/>
</dbReference>
<feature type="domain" description="Carbohydrate kinase PfkB" evidence="9">
    <location>
        <begin position="1"/>
        <end position="232"/>
    </location>
</feature>
<keyword evidence="7" id="KW-0630">Potassium</keyword>
<dbReference type="GO" id="GO:0005524">
    <property type="term" value="F:ATP binding"/>
    <property type="evidence" value="ECO:0007669"/>
    <property type="project" value="UniProtKB-KW"/>
</dbReference>
<dbReference type="AlphaFoldDB" id="X1MRD2"/>
<evidence type="ECO:0000313" key="10">
    <source>
        <dbReference type="EMBL" id="GAI17250.1"/>
    </source>
</evidence>
<organism evidence="10">
    <name type="scientific">marine sediment metagenome</name>
    <dbReference type="NCBI Taxonomy" id="412755"/>
    <lineage>
        <taxon>unclassified sequences</taxon>
        <taxon>metagenomes</taxon>
        <taxon>ecological metagenomes</taxon>
    </lineage>
</organism>
<keyword evidence="4" id="KW-0418">Kinase</keyword>
<comment type="caution">
    <text evidence="10">The sequence shown here is derived from an EMBL/GenBank/DDBJ whole genome shotgun (WGS) entry which is preliminary data.</text>
</comment>
<protein>
    <recommendedName>
        <fullName evidence="9">Carbohydrate kinase PfkB domain-containing protein</fullName>
    </recommendedName>
</protein>
<evidence type="ECO:0000256" key="7">
    <source>
        <dbReference type="ARBA" id="ARBA00022958"/>
    </source>
</evidence>
<dbReference type="Pfam" id="PF00294">
    <property type="entry name" value="PfkB"/>
    <property type="match status" value="1"/>
</dbReference>
<evidence type="ECO:0000256" key="5">
    <source>
        <dbReference type="ARBA" id="ARBA00022840"/>
    </source>
</evidence>
<keyword evidence="5" id="KW-0067">ATP-binding</keyword>
<dbReference type="InterPro" id="IPR011611">
    <property type="entry name" value="PfkB_dom"/>
</dbReference>
<evidence type="ECO:0000256" key="8">
    <source>
        <dbReference type="ARBA" id="ARBA00023277"/>
    </source>
</evidence>
<dbReference type="GO" id="GO:0006014">
    <property type="term" value="P:D-ribose metabolic process"/>
    <property type="evidence" value="ECO:0007669"/>
    <property type="project" value="InterPro"/>
</dbReference>
<dbReference type="Gene3D" id="3.40.1190.20">
    <property type="match status" value="1"/>
</dbReference>
<accession>X1MRD2</accession>
<keyword evidence="2" id="KW-0479">Metal-binding</keyword>
<dbReference type="InterPro" id="IPR011877">
    <property type="entry name" value="Ribokinase"/>
</dbReference>
<dbReference type="PANTHER" id="PTHR10584:SF166">
    <property type="entry name" value="RIBOKINASE"/>
    <property type="match status" value="1"/>
</dbReference>
<reference evidence="10" key="1">
    <citation type="journal article" date="2014" name="Front. Microbiol.">
        <title>High frequency of phylogenetically diverse reductive dehalogenase-homologous genes in deep subseafloor sedimentary metagenomes.</title>
        <authorList>
            <person name="Kawai M."/>
            <person name="Futagami T."/>
            <person name="Toyoda A."/>
            <person name="Takaki Y."/>
            <person name="Nishi S."/>
            <person name="Hori S."/>
            <person name="Arai W."/>
            <person name="Tsubouchi T."/>
            <person name="Morono Y."/>
            <person name="Uchiyama I."/>
            <person name="Ito T."/>
            <person name="Fujiyama A."/>
            <person name="Inagaki F."/>
            <person name="Takami H."/>
        </authorList>
    </citation>
    <scope>NUCLEOTIDE SEQUENCE</scope>
    <source>
        <strain evidence="10">Expedition CK06-06</strain>
    </source>
</reference>
<dbReference type="GO" id="GO:0046872">
    <property type="term" value="F:metal ion binding"/>
    <property type="evidence" value="ECO:0007669"/>
    <property type="project" value="UniProtKB-KW"/>
</dbReference>
<dbReference type="PANTHER" id="PTHR10584">
    <property type="entry name" value="SUGAR KINASE"/>
    <property type="match status" value="1"/>
</dbReference>
<dbReference type="SUPFAM" id="SSF53613">
    <property type="entry name" value="Ribokinase-like"/>
    <property type="match status" value="1"/>
</dbReference>
<evidence type="ECO:0000256" key="4">
    <source>
        <dbReference type="ARBA" id="ARBA00022777"/>
    </source>
</evidence>